<dbReference type="AlphaFoldDB" id="A0A2D2Q3Z1"/>
<dbReference type="InterPro" id="IPR000160">
    <property type="entry name" value="GGDEF_dom"/>
</dbReference>
<dbReference type="NCBIfam" id="TIGR00254">
    <property type="entry name" value="GGDEF"/>
    <property type="match status" value="1"/>
</dbReference>
<dbReference type="FunFam" id="3.30.70.270:FF:000001">
    <property type="entry name" value="Diguanylate cyclase domain protein"/>
    <property type="match status" value="1"/>
</dbReference>
<accession>A0A2D2Q3Z1</accession>
<dbReference type="Gene3D" id="3.30.70.270">
    <property type="match status" value="1"/>
</dbReference>
<feature type="coiled-coil region" evidence="2">
    <location>
        <begin position="149"/>
        <end position="176"/>
    </location>
</feature>
<feature type="modified residue" description="4-aspartylphosphate" evidence="1">
    <location>
        <position position="74"/>
    </location>
</feature>
<reference evidence="5 6" key="1">
    <citation type="submission" date="2016-11" db="EMBL/GenBank/DDBJ databases">
        <title>Complete genome sequence of thermophilic cyanobacteria strain Synechococcus sp. PCC6715.</title>
        <authorList>
            <person name="Tang J."/>
            <person name="Daroch M."/>
            <person name="Liang Y."/>
            <person name="Jiang D."/>
            <person name="Shah M."/>
        </authorList>
    </citation>
    <scope>NUCLEOTIDE SEQUENCE [LARGE SCALE GENOMIC DNA]</scope>
    <source>
        <strain evidence="5 6">PCC 6715</strain>
    </source>
</reference>
<dbReference type="PROSITE" id="PS50110">
    <property type="entry name" value="RESPONSE_REGULATORY"/>
    <property type="match status" value="1"/>
</dbReference>
<dbReference type="EMBL" id="CP018092">
    <property type="protein sequence ID" value="ATS19244.1"/>
    <property type="molecule type" value="Genomic_DNA"/>
</dbReference>
<dbReference type="Pfam" id="PF00072">
    <property type="entry name" value="Response_reg"/>
    <property type="match status" value="1"/>
</dbReference>
<proteinExistence type="predicted"/>
<dbReference type="Gene3D" id="3.40.50.2300">
    <property type="match status" value="1"/>
</dbReference>
<dbReference type="SMART" id="SM00448">
    <property type="entry name" value="REC"/>
    <property type="match status" value="1"/>
</dbReference>
<dbReference type="InterPro" id="IPR050469">
    <property type="entry name" value="Diguanylate_Cyclase"/>
</dbReference>
<dbReference type="Proteomes" id="UP000231057">
    <property type="component" value="Chromosome"/>
</dbReference>
<dbReference type="GO" id="GO:0043709">
    <property type="term" value="P:cell adhesion involved in single-species biofilm formation"/>
    <property type="evidence" value="ECO:0007669"/>
    <property type="project" value="TreeGrafter"/>
</dbReference>
<dbReference type="PROSITE" id="PS50887">
    <property type="entry name" value="GGDEF"/>
    <property type="match status" value="1"/>
</dbReference>
<dbReference type="PANTHER" id="PTHR45138">
    <property type="entry name" value="REGULATORY COMPONENTS OF SENSORY TRANSDUCTION SYSTEM"/>
    <property type="match status" value="1"/>
</dbReference>
<feature type="domain" description="GGDEF" evidence="4">
    <location>
        <begin position="229"/>
        <end position="366"/>
    </location>
</feature>
<organism evidence="5 6">
    <name type="scientific">Parathermosynechococcus lividus PCC 6715</name>
    <dbReference type="NCBI Taxonomy" id="1917166"/>
    <lineage>
        <taxon>Bacteria</taxon>
        <taxon>Bacillati</taxon>
        <taxon>Cyanobacteriota</taxon>
        <taxon>Cyanophyceae</taxon>
        <taxon>Acaryochloridales</taxon>
        <taxon>Thermosynechococcaceae</taxon>
        <taxon>Parathermosynechococcus</taxon>
    </lineage>
</organism>
<dbReference type="InterPro" id="IPR001789">
    <property type="entry name" value="Sig_transdc_resp-reg_receiver"/>
</dbReference>
<dbReference type="OrthoDB" id="453368at2"/>
<dbReference type="GO" id="GO:1902201">
    <property type="term" value="P:negative regulation of bacterial-type flagellum-dependent cell motility"/>
    <property type="evidence" value="ECO:0007669"/>
    <property type="project" value="TreeGrafter"/>
</dbReference>
<keyword evidence="6" id="KW-1185">Reference proteome</keyword>
<name>A0A2D2Q3Z1_PARLV</name>
<evidence type="ECO:0000256" key="1">
    <source>
        <dbReference type="PROSITE-ProRule" id="PRU00169"/>
    </source>
</evidence>
<dbReference type="Pfam" id="PF00990">
    <property type="entry name" value="GGDEF"/>
    <property type="match status" value="1"/>
</dbReference>
<evidence type="ECO:0000256" key="2">
    <source>
        <dbReference type="SAM" id="Coils"/>
    </source>
</evidence>
<keyword evidence="1" id="KW-0597">Phosphoprotein</keyword>
<dbReference type="SUPFAM" id="SSF52172">
    <property type="entry name" value="CheY-like"/>
    <property type="match status" value="1"/>
</dbReference>
<protein>
    <submittedName>
        <fullName evidence="5">Diguanylate cyclase response regulator</fullName>
    </submittedName>
</protein>
<dbReference type="KEGG" id="slw:BRW62_11415"/>
<dbReference type="InterPro" id="IPR029787">
    <property type="entry name" value="Nucleotide_cyclase"/>
</dbReference>
<dbReference type="SUPFAM" id="SSF55073">
    <property type="entry name" value="Nucleotide cyclase"/>
    <property type="match status" value="1"/>
</dbReference>
<keyword evidence="2" id="KW-0175">Coiled coil</keyword>
<dbReference type="InterPro" id="IPR011006">
    <property type="entry name" value="CheY-like_superfamily"/>
</dbReference>
<dbReference type="InterPro" id="IPR043128">
    <property type="entry name" value="Rev_trsase/Diguanyl_cyclase"/>
</dbReference>
<gene>
    <name evidence="5" type="ORF">BRW62_11415</name>
</gene>
<dbReference type="PANTHER" id="PTHR45138:SF9">
    <property type="entry name" value="DIGUANYLATE CYCLASE DGCM-RELATED"/>
    <property type="match status" value="1"/>
</dbReference>
<reference evidence="6" key="2">
    <citation type="journal article" date="2022" name="Front. Microbiol.">
        <title>Comparative Genomic Analysis Revealed Distinct Molecular Components and Organization of CO2-Concentrating Mechanism in Thermophilic Cyanobacteria.</title>
        <authorList>
            <person name="Tang J."/>
            <person name="Zhou H."/>
            <person name="Yao D."/>
            <person name="Riaz S."/>
            <person name="You D."/>
            <person name="Klepacz-Smolka A."/>
            <person name="Daroch M."/>
        </authorList>
    </citation>
    <scope>NUCLEOTIDE SEQUENCE [LARGE SCALE GENOMIC DNA]</scope>
    <source>
        <strain evidence="6">PCC 6715</strain>
    </source>
</reference>
<feature type="domain" description="Response regulatory" evidence="3">
    <location>
        <begin position="17"/>
        <end position="140"/>
    </location>
</feature>
<evidence type="ECO:0000259" key="3">
    <source>
        <dbReference type="PROSITE" id="PS50110"/>
    </source>
</evidence>
<dbReference type="GO" id="GO:0052621">
    <property type="term" value="F:diguanylate cyclase activity"/>
    <property type="evidence" value="ECO:0007669"/>
    <property type="project" value="TreeGrafter"/>
</dbReference>
<evidence type="ECO:0000313" key="5">
    <source>
        <dbReference type="EMBL" id="ATS19244.1"/>
    </source>
</evidence>
<sequence length="374" mass="42149">MDSPALFPSEAPKRKPVVICVDDEPAVLESLRIELRRALGEDCLIETAEDGEDALALMSELQEDDHEIALVLSDYIMPNIKGDELLARMHQMSPNTLKIMLTGQANLEAVGNALKLAKLYRYMAKPWTPEDLKVTVLEAVHSYLQDRKLDEQNYRLQLLNEQLRQANIELERVVNEQAAIIAARTAELQAANKELMHLSVTDPLTELPNRRYFDAYLRQEWLVTVRDRQFLSLILADVDYFKAYNDHYGHHAGDLCLQQVAQVLQQTVQRPRDCVARYGGEEFVIVLPHTDLSGAELICRQIQHALQQCHIVHEHSQVSHCVTLSFGVASLIPLGVASPLELFNAADKALYDAKRQGRNCIVVNSINNSPTVPC</sequence>
<dbReference type="SMART" id="SM00267">
    <property type="entry name" value="GGDEF"/>
    <property type="match status" value="1"/>
</dbReference>
<evidence type="ECO:0000259" key="4">
    <source>
        <dbReference type="PROSITE" id="PS50887"/>
    </source>
</evidence>
<evidence type="ECO:0000313" key="6">
    <source>
        <dbReference type="Proteomes" id="UP000231057"/>
    </source>
</evidence>
<dbReference type="CDD" id="cd01949">
    <property type="entry name" value="GGDEF"/>
    <property type="match status" value="1"/>
</dbReference>
<dbReference type="RefSeq" id="WP_099799581.1">
    <property type="nucleotide sequence ID" value="NZ_CP018092.1"/>
</dbReference>
<dbReference type="GO" id="GO:0000160">
    <property type="term" value="P:phosphorelay signal transduction system"/>
    <property type="evidence" value="ECO:0007669"/>
    <property type="project" value="InterPro"/>
</dbReference>
<dbReference type="GO" id="GO:0005886">
    <property type="term" value="C:plasma membrane"/>
    <property type="evidence" value="ECO:0007669"/>
    <property type="project" value="TreeGrafter"/>
</dbReference>